<organism evidence="6 7">
    <name type="scientific">Synoicihabitans lomoniglobus</name>
    <dbReference type="NCBI Taxonomy" id="2909285"/>
    <lineage>
        <taxon>Bacteria</taxon>
        <taxon>Pseudomonadati</taxon>
        <taxon>Verrucomicrobiota</taxon>
        <taxon>Opitutia</taxon>
        <taxon>Opitutales</taxon>
        <taxon>Opitutaceae</taxon>
        <taxon>Synoicihabitans</taxon>
    </lineage>
</organism>
<sequence>MDEKYIIPNLRNACRVLKLMGQNNRGYKITELAKPLGIPSTSALRIASTLMAEGLLRKESGLFYLGPVLIHLGSCTLAATELRDLAQPILQRLSKTTDETAHLALPCDDRSLIVAVCDSPHPLRAASSPGTLTDLYTASTGKVFLGYLHRARIGEILARHAPPQRTANSLTTLEALEQEADRVLATGFGVDDEEFTLGVRCLAAPVTGPDGRVVAAMGITAAAVRFTSDRIPEIARHVKDAAGSLSRLIGHH</sequence>
<keyword evidence="2" id="KW-0238">DNA-binding</keyword>
<evidence type="ECO:0000256" key="2">
    <source>
        <dbReference type="ARBA" id="ARBA00023125"/>
    </source>
</evidence>
<dbReference type="Gene3D" id="3.30.450.40">
    <property type="match status" value="1"/>
</dbReference>
<evidence type="ECO:0000256" key="3">
    <source>
        <dbReference type="ARBA" id="ARBA00023163"/>
    </source>
</evidence>
<dbReference type="SUPFAM" id="SSF55781">
    <property type="entry name" value="GAF domain-like"/>
    <property type="match status" value="1"/>
</dbReference>
<dbReference type="Pfam" id="PF01614">
    <property type="entry name" value="IclR_C"/>
    <property type="match status" value="1"/>
</dbReference>
<feature type="domain" description="HTH iclR-type" evidence="4">
    <location>
        <begin position="7"/>
        <end position="67"/>
    </location>
</feature>
<proteinExistence type="predicted"/>
<dbReference type="PROSITE" id="PS51078">
    <property type="entry name" value="ICLR_ED"/>
    <property type="match status" value="1"/>
</dbReference>
<evidence type="ECO:0000256" key="1">
    <source>
        <dbReference type="ARBA" id="ARBA00023015"/>
    </source>
</evidence>
<evidence type="ECO:0000313" key="7">
    <source>
        <dbReference type="Proteomes" id="UP001218638"/>
    </source>
</evidence>
<dbReference type="GO" id="GO:0003700">
    <property type="term" value="F:DNA-binding transcription factor activity"/>
    <property type="evidence" value="ECO:0007669"/>
    <property type="project" value="TreeGrafter"/>
</dbReference>
<dbReference type="InterPro" id="IPR029016">
    <property type="entry name" value="GAF-like_dom_sf"/>
</dbReference>
<dbReference type="InterPro" id="IPR014757">
    <property type="entry name" value="Tscrpt_reg_IclR_C"/>
</dbReference>
<accession>A0AAF0CLW0</accession>
<dbReference type="InterPro" id="IPR050707">
    <property type="entry name" value="HTH_MetabolicPath_Reg"/>
</dbReference>
<dbReference type="Proteomes" id="UP001218638">
    <property type="component" value="Chromosome"/>
</dbReference>
<dbReference type="InterPro" id="IPR036390">
    <property type="entry name" value="WH_DNA-bd_sf"/>
</dbReference>
<dbReference type="SUPFAM" id="SSF46785">
    <property type="entry name" value="Winged helix' DNA-binding domain"/>
    <property type="match status" value="1"/>
</dbReference>
<dbReference type="SMART" id="SM00346">
    <property type="entry name" value="HTH_ICLR"/>
    <property type="match status" value="1"/>
</dbReference>
<dbReference type="PANTHER" id="PTHR30136:SF24">
    <property type="entry name" value="HTH-TYPE TRANSCRIPTIONAL REPRESSOR ALLR"/>
    <property type="match status" value="1"/>
</dbReference>
<evidence type="ECO:0000259" key="5">
    <source>
        <dbReference type="PROSITE" id="PS51078"/>
    </source>
</evidence>
<name>A0AAF0CLW0_9BACT</name>
<keyword evidence="3" id="KW-0804">Transcription</keyword>
<dbReference type="GO" id="GO:0003677">
    <property type="term" value="F:DNA binding"/>
    <property type="evidence" value="ECO:0007669"/>
    <property type="project" value="UniProtKB-KW"/>
</dbReference>
<reference evidence="6" key="1">
    <citation type="submission" date="2023-03" db="EMBL/GenBank/DDBJ databases">
        <title>Lomoglobus Profundus gen. nov., sp. nov., a novel member of the phylum Verrucomicrobia, isolated from deep-marine sediment of South China Sea.</title>
        <authorList>
            <person name="Ahmad T."/>
            <person name="Ishaq S.E."/>
            <person name="Wang F."/>
        </authorList>
    </citation>
    <scope>NUCLEOTIDE SEQUENCE</scope>
    <source>
        <strain evidence="6">LMO-M01</strain>
    </source>
</reference>
<evidence type="ECO:0000313" key="6">
    <source>
        <dbReference type="EMBL" id="WED63288.1"/>
    </source>
</evidence>
<dbReference type="InterPro" id="IPR036388">
    <property type="entry name" value="WH-like_DNA-bd_sf"/>
</dbReference>
<evidence type="ECO:0000259" key="4">
    <source>
        <dbReference type="PROSITE" id="PS51077"/>
    </source>
</evidence>
<dbReference type="AlphaFoldDB" id="A0AAF0CLW0"/>
<dbReference type="PANTHER" id="PTHR30136">
    <property type="entry name" value="HELIX-TURN-HELIX TRANSCRIPTIONAL REGULATOR, ICLR FAMILY"/>
    <property type="match status" value="1"/>
</dbReference>
<dbReference type="Gene3D" id="1.10.10.10">
    <property type="entry name" value="Winged helix-like DNA-binding domain superfamily/Winged helix DNA-binding domain"/>
    <property type="match status" value="1"/>
</dbReference>
<dbReference type="EMBL" id="CP119075">
    <property type="protein sequence ID" value="WED63288.1"/>
    <property type="molecule type" value="Genomic_DNA"/>
</dbReference>
<keyword evidence="7" id="KW-1185">Reference proteome</keyword>
<feature type="domain" description="IclR-ED" evidence="5">
    <location>
        <begin position="68"/>
        <end position="251"/>
    </location>
</feature>
<keyword evidence="1" id="KW-0805">Transcription regulation</keyword>
<dbReference type="GO" id="GO:0045892">
    <property type="term" value="P:negative regulation of DNA-templated transcription"/>
    <property type="evidence" value="ECO:0007669"/>
    <property type="project" value="TreeGrafter"/>
</dbReference>
<dbReference type="PROSITE" id="PS51077">
    <property type="entry name" value="HTH_ICLR"/>
    <property type="match status" value="1"/>
</dbReference>
<gene>
    <name evidence="6" type="ORF">PXH66_13200</name>
</gene>
<dbReference type="KEGG" id="slom:PXH66_13200"/>
<dbReference type="InterPro" id="IPR005471">
    <property type="entry name" value="Tscrpt_reg_IclR_N"/>
</dbReference>
<dbReference type="RefSeq" id="WP_330928640.1">
    <property type="nucleotide sequence ID" value="NZ_CP119075.1"/>
</dbReference>
<protein>
    <submittedName>
        <fullName evidence="6">IclR family transcriptional regulator</fullName>
    </submittedName>
</protein>
<dbReference type="Pfam" id="PF09339">
    <property type="entry name" value="HTH_IclR"/>
    <property type="match status" value="1"/>
</dbReference>